<dbReference type="Proteomes" id="UP001165092">
    <property type="component" value="Unassembled WGS sequence"/>
</dbReference>
<accession>A0A9W6P480</accession>
<dbReference type="EMBL" id="BSQG01000001">
    <property type="protein sequence ID" value="GLU46718.1"/>
    <property type="molecule type" value="Genomic_DNA"/>
</dbReference>
<reference evidence="1" key="1">
    <citation type="submission" date="2023-02" db="EMBL/GenBank/DDBJ databases">
        <title>Nocardiopsis ansamitocini NBRC 112285.</title>
        <authorList>
            <person name="Ichikawa N."/>
            <person name="Sato H."/>
            <person name="Tonouchi N."/>
        </authorList>
    </citation>
    <scope>NUCLEOTIDE SEQUENCE</scope>
    <source>
        <strain evidence="1">NBRC 112285</strain>
    </source>
</reference>
<gene>
    <name evidence="1" type="ORF">Nans01_10690</name>
</gene>
<sequence>MLPEEGSREVRLGGHGGIGLFLVLREIADELVDNGDVIGAGKADHGCLTTADENEYFRRSR</sequence>
<protein>
    <submittedName>
        <fullName evidence="1">Uncharacterized protein</fullName>
    </submittedName>
</protein>
<evidence type="ECO:0000313" key="2">
    <source>
        <dbReference type="Proteomes" id="UP001165092"/>
    </source>
</evidence>
<comment type="caution">
    <text evidence="1">The sequence shown here is derived from an EMBL/GenBank/DDBJ whole genome shotgun (WGS) entry which is preliminary data.</text>
</comment>
<keyword evidence="2" id="KW-1185">Reference proteome</keyword>
<name>A0A9W6P480_9ACTN</name>
<evidence type="ECO:0000313" key="1">
    <source>
        <dbReference type="EMBL" id="GLU46718.1"/>
    </source>
</evidence>
<dbReference type="AlphaFoldDB" id="A0A9W6P480"/>
<organism evidence="1 2">
    <name type="scientific">Nocardiopsis ansamitocini</name>
    <dbReference type="NCBI Taxonomy" id="1670832"/>
    <lineage>
        <taxon>Bacteria</taxon>
        <taxon>Bacillati</taxon>
        <taxon>Actinomycetota</taxon>
        <taxon>Actinomycetes</taxon>
        <taxon>Streptosporangiales</taxon>
        <taxon>Nocardiopsidaceae</taxon>
        <taxon>Nocardiopsis</taxon>
    </lineage>
</organism>
<proteinExistence type="predicted"/>